<reference evidence="1 2" key="2">
    <citation type="journal article" date="2022" name="Mol. Ecol. Resour.">
        <title>The genomes of chicory, endive, great burdock and yacon provide insights into Asteraceae paleo-polyploidization history and plant inulin production.</title>
        <authorList>
            <person name="Fan W."/>
            <person name="Wang S."/>
            <person name="Wang H."/>
            <person name="Wang A."/>
            <person name="Jiang F."/>
            <person name="Liu H."/>
            <person name="Zhao H."/>
            <person name="Xu D."/>
            <person name="Zhang Y."/>
        </authorList>
    </citation>
    <scope>NUCLEOTIDE SEQUENCE [LARGE SCALE GENOMIC DNA]</scope>
    <source>
        <strain evidence="2">cv. Niubang</strain>
    </source>
</reference>
<evidence type="ECO:0000313" key="1">
    <source>
        <dbReference type="EMBL" id="KAI3685813.1"/>
    </source>
</evidence>
<name>A0ACB8YK80_ARCLA</name>
<sequence length="74" mass="8681">MLLLFPKDGPVDTGRSSKRVYCQVNSVRPIEYKAHMLQLFKQQYLLHLQHFTRQIRIRKLGGRHRSSSPPPPVK</sequence>
<evidence type="ECO:0000313" key="2">
    <source>
        <dbReference type="Proteomes" id="UP001055879"/>
    </source>
</evidence>
<accession>A0ACB8YK80</accession>
<comment type="caution">
    <text evidence="1">The sequence shown here is derived from an EMBL/GenBank/DDBJ whole genome shotgun (WGS) entry which is preliminary data.</text>
</comment>
<dbReference type="EMBL" id="CM042058">
    <property type="protein sequence ID" value="KAI3685813.1"/>
    <property type="molecule type" value="Genomic_DNA"/>
</dbReference>
<gene>
    <name evidence="1" type="ORF">L6452_35072</name>
</gene>
<protein>
    <submittedName>
        <fullName evidence="1">Uncharacterized protein</fullName>
    </submittedName>
</protein>
<reference evidence="2" key="1">
    <citation type="journal article" date="2022" name="Mol. Ecol. Resour.">
        <title>The genomes of chicory, endive, great burdock and yacon provide insights into Asteraceae palaeo-polyploidization history and plant inulin production.</title>
        <authorList>
            <person name="Fan W."/>
            <person name="Wang S."/>
            <person name="Wang H."/>
            <person name="Wang A."/>
            <person name="Jiang F."/>
            <person name="Liu H."/>
            <person name="Zhao H."/>
            <person name="Xu D."/>
            <person name="Zhang Y."/>
        </authorList>
    </citation>
    <scope>NUCLEOTIDE SEQUENCE [LARGE SCALE GENOMIC DNA]</scope>
    <source>
        <strain evidence="2">cv. Niubang</strain>
    </source>
</reference>
<dbReference type="Proteomes" id="UP001055879">
    <property type="component" value="Linkage Group LG12"/>
</dbReference>
<organism evidence="1 2">
    <name type="scientific">Arctium lappa</name>
    <name type="common">Greater burdock</name>
    <name type="synonym">Lappa major</name>
    <dbReference type="NCBI Taxonomy" id="4217"/>
    <lineage>
        <taxon>Eukaryota</taxon>
        <taxon>Viridiplantae</taxon>
        <taxon>Streptophyta</taxon>
        <taxon>Embryophyta</taxon>
        <taxon>Tracheophyta</taxon>
        <taxon>Spermatophyta</taxon>
        <taxon>Magnoliopsida</taxon>
        <taxon>eudicotyledons</taxon>
        <taxon>Gunneridae</taxon>
        <taxon>Pentapetalae</taxon>
        <taxon>asterids</taxon>
        <taxon>campanulids</taxon>
        <taxon>Asterales</taxon>
        <taxon>Asteraceae</taxon>
        <taxon>Carduoideae</taxon>
        <taxon>Cardueae</taxon>
        <taxon>Arctiinae</taxon>
        <taxon>Arctium</taxon>
    </lineage>
</organism>
<proteinExistence type="predicted"/>
<keyword evidence="2" id="KW-1185">Reference proteome</keyword>